<evidence type="ECO:0000313" key="5">
    <source>
        <dbReference type="EMBL" id="CUN27479.1"/>
    </source>
</evidence>
<keyword evidence="2" id="KW-0238">DNA-binding</keyword>
<organism evidence="5 6">
    <name type="scientific">Roseburia intestinalis</name>
    <dbReference type="NCBI Taxonomy" id="166486"/>
    <lineage>
        <taxon>Bacteria</taxon>
        <taxon>Bacillati</taxon>
        <taxon>Bacillota</taxon>
        <taxon>Clostridia</taxon>
        <taxon>Lachnospirales</taxon>
        <taxon>Lachnospiraceae</taxon>
        <taxon>Roseburia</taxon>
    </lineage>
</organism>
<sequence>MTNQYMNNLYRDLLSNSPQTITIDIPADMGTGQISQIVTKQGAVVSDWRMNYFSDMNVQGVSSEEYIQMLFCFNDGVSWNIADNRQSASIQKGESCIYRGHGKMEYLCYSKKSDFLFKNVKIPLSYFYKILNDYFEAGEIEVYQKKLLDGISKVNITPYMEHIFAELQDFTQYRGGLGYLFLESKVFELLSVYLSEVLELSILASTYVAISRSDRDSIIEAKRIIDSQLALAPSCEELARQVNISTSKLTKGFSSLFGTSVHAYVIDQRLEKAASLLLESNLNVSQVAILVGYSKASNFAAAFKRKYGVNPKNYKAEATIG</sequence>
<name>A0A173VJ93_9FIRM</name>
<dbReference type="EMBL" id="CYXZ01000027">
    <property type="protein sequence ID" value="CUN27479.1"/>
    <property type="molecule type" value="Genomic_DNA"/>
</dbReference>
<keyword evidence="3" id="KW-0804">Transcription</keyword>
<dbReference type="OrthoDB" id="9782503at2"/>
<dbReference type="GO" id="GO:0043565">
    <property type="term" value="F:sequence-specific DNA binding"/>
    <property type="evidence" value="ECO:0007669"/>
    <property type="project" value="InterPro"/>
</dbReference>
<feature type="domain" description="HTH araC/xylS-type" evidence="4">
    <location>
        <begin position="219"/>
        <end position="317"/>
    </location>
</feature>
<proteinExistence type="predicted"/>
<dbReference type="InterPro" id="IPR020449">
    <property type="entry name" value="Tscrpt_reg_AraC-type_HTH"/>
</dbReference>
<protein>
    <submittedName>
        <fullName evidence="5">Arabinose operon regulatory protein</fullName>
    </submittedName>
</protein>
<dbReference type="Gene3D" id="1.10.10.60">
    <property type="entry name" value="Homeodomain-like"/>
    <property type="match status" value="2"/>
</dbReference>
<dbReference type="Proteomes" id="UP000095350">
    <property type="component" value="Unassembled WGS sequence"/>
</dbReference>
<dbReference type="PRINTS" id="PR00032">
    <property type="entry name" value="HTHARAC"/>
</dbReference>
<evidence type="ECO:0000256" key="3">
    <source>
        <dbReference type="ARBA" id="ARBA00023163"/>
    </source>
</evidence>
<dbReference type="PROSITE" id="PS01124">
    <property type="entry name" value="HTH_ARAC_FAMILY_2"/>
    <property type="match status" value="1"/>
</dbReference>
<reference evidence="5 6" key="1">
    <citation type="submission" date="2015-09" db="EMBL/GenBank/DDBJ databases">
        <authorList>
            <consortium name="Pathogen Informatics"/>
        </authorList>
    </citation>
    <scope>NUCLEOTIDE SEQUENCE [LARGE SCALE GENOMIC DNA]</scope>
    <source>
        <strain evidence="5 6">2789STDY5834960</strain>
    </source>
</reference>
<dbReference type="PANTHER" id="PTHR47893">
    <property type="entry name" value="REGULATORY PROTEIN PCHR"/>
    <property type="match status" value="1"/>
</dbReference>
<dbReference type="GO" id="GO:0003700">
    <property type="term" value="F:DNA-binding transcription factor activity"/>
    <property type="evidence" value="ECO:0007669"/>
    <property type="project" value="InterPro"/>
</dbReference>
<dbReference type="InterPro" id="IPR053142">
    <property type="entry name" value="PchR_regulatory_protein"/>
</dbReference>
<gene>
    <name evidence="5" type="primary">araC_3</name>
    <name evidence="5" type="ORF">ERS852572_03096</name>
</gene>
<dbReference type="PANTHER" id="PTHR47893:SF1">
    <property type="entry name" value="REGULATORY PROTEIN PCHR"/>
    <property type="match status" value="1"/>
</dbReference>
<dbReference type="InterPro" id="IPR018062">
    <property type="entry name" value="HTH_AraC-typ_CS"/>
</dbReference>
<evidence type="ECO:0000256" key="2">
    <source>
        <dbReference type="ARBA" id="ARBA00023125"/>
    </source>
</evidence>
<dbReference type="PROSITE" id="PS00041">
    <property type="entry name" value="HTH_ARAC_FAMILY_1"/>
    <property type="match status" value="1"/>
</dbReference>
<dbReference type="STRING" id="166486.ERS852572_03096"/>
<evidence type="ECO:0000313" key="6">
    <source>
        <dbReference type="Proteomes" id="UP000095350"/>
    </source>
</evidence>
<dbReference type="Pfam" id="PF12833">
    <property type="entry name" value="HTH_18"/>
    <property type="match status" value="1"/>
</dbReference>
<dbReference type="InterPro" id="IPR009057">
    <property type="entry name" value="Homeodomain-like_sf"/>
</dbReference>
<dbReference type="SUPFAM" id="SSF46689">
    <property type="entry name" value="Homeodomain-like"/>
    <property type="match status" value="1"/>
</dbReference>
<dbReference type="RefSeq" id="WP_019160804.1">
    <property type="nucleotide sequence ID" value="NZ_CABIYH010000027.1"/>
</dbReference>
<accession>A0A173VJ93</accession>
<evidence type="ECO:0000259" key="4">
    <source>
        <dbReference type="PROSITE" id="PS01124"/>
    </source>
</evidence>
<dbReference type="InterPro" id="IPR018060">
    <property type="entry name" value="HTH_AraC"/>
</dbReference>
<keyword evidence="1" id="KW-0805">Transcription regulation</keyword>
<dbReference type="AlphaFoldDB" id="A0A173VJ93"/>
<evidence type="ECO:0000256" key="1">
    <source>
        <dbReference type="ARBA" id="ARBA00023015"/>
    </source>
</evidence>
<dbReference type="SMART" id="SM00342">
    <property type="entry name" value="HTH_ARAC"/>
    <property type="match status" value="1"/>
</dbReference>
<dbReference type="PaxDb" id="166486-ERS852572_03096"/>